<dbReference type="STRING" id="576137.A0A1L7WQY8"/>
<evidence type="ECO:0000259" key="4">
    <source>
        <dbReference type="PROSITE" id="PS50837"/>
    </source>
</evidence>
<feature type="repeat" description="ANK" evidence="3">
    <location>
        <begin position="1617"/>
        <end position="1652"/>
    </location>
</feature>
<dbReference type="InterPro" id="IPR036770">
    <property type="entry name" value="Ankyrin_rpt-contain_sf"/>
</dbReference>
<dbReference type="InterPro" id="IPR007111">
    <property type="entry name" value="NACHT_NTPase"/>
</dbReference>
<feature type="repeat" description="ANK" evidence="3">
    <location>
        <begin position="1726"/>
        <end position="1758"/>
    </location>
</feature>
<keyword evidence="1" id="KW-0677">Repeat</keyword>
<dbReference type="Pfam" id="PF13637">
    <property type="entry name" value="Ank_4"/>
    <property type="match status" value="1"/>
</dbReference>
<feature type="repeat" description="ANK" evidence="3">
    <location>
        <begin position="1059"/>
        <end position="1096"/>
    </location>
</feature>
<dbReference type="Gene3D" id="1.25.40.20">
    <property type="entry name" value="Ankyrin repeat-containing domain"/>
    <property type="match status" value="9"/>
</dbReference>
<dbReference type="PANTHER" id="PTHR24123">
    <property type="entry name" value="ANKYRIN REPEAT-CONTAINING"/>
    <property type="match status" value="1"/>
</dbReference>
<evidence type="ECO:0000256" key="1">
    <source>
        <dbReference type="ARBA" id="ARBA00022737"/>
    </source>
</evidence>
<keyword evidence="6" id="KW-1185">Reference proteome</keyword>
<dbReference type="PROSITE" id="PS50088">
    <property type="entry name" value="ANK_REPEAT"/>
    <property type="match status" value="11"/>
</dbReference>
<evidence type="ECO:0000313" key="5">
    <source>
        <dbReference type="EMBL" id="CZR55172.1"/>
    </source>
</evidence>
<dbReference type="Proteomes" id="UP000184330">
    <property type="component" value="Unassembled WGS sequence"/>
</dbReference>
<dbReference type="InterPro" id="IPR027417">
    <property type="entry name" value="P-loop_NTPase"/>
</dbReference>
<dbReference type="OrthoDB" id="21416at2759"/>
<evidence type="ECO:0000313" key="6">
    <source>
        <dbReference type="Proteomes" id="UP000184330"/>
    </source>
</evidence>
<dbReference type="InterPro" id="IPR002110">
    <property type="entry name" value="Ankyrin_rpt"/>
</dbReference>
<dbReference type="Pfam" id="PF00023">
    <property type="entry name" value="Ank"/>
    <property type="match status" value="2"/>
</dbReference>
<dbReference type="PROSITE" id="PS50297">
    <property type="entry name" value="ANK_REP_REGION"/>
    <property type="match status" value="4"/>
</dbReference>
<dbReference type="SUPFAM" id="SSF52540">
    <property type="entry name" value="P-loop containing nucleoside triphosphate hydrolases"/>
    <property type="match status" value="1"/>
</dbReference>
<dbReference type="InterPro" id="IPR051165">
    <property type="entry name" value="Multifunctional_ANK_Repeat"/>
</dbReference>
<dbReference type="InterPro" id="IPR056884">
    <property type="entry name" value="NPHP3-like_N"/>
</dbReference>
<feature type="domain" description="NACHT" evidence="4">
    <location>
        <begin position="76"/>
        <end position="215"/>
    </location>
</feature>
<dbReference type="SMART" id="SM00248">
    <property type="entry name" value="ANK"/>
    <property type="match status" value="26"/>
</dbReference>
<name>A0A1L7WQY8_9HELO</name>
<dbReference type="SUPFAM" id="SSF48403">
    <property type="entry name" value="Ankyrin repeat"/>
    <property type="match status" value="5"/>
</dbReference>
<evidence type="ECO:0000256" key="2">
    <source>
        <dbReference type="ARBA" id="ARBA00023043"/>
    </source>
</evidence>
<dbReference type="Gene3D" id="3.40.50.300">
    <property type="entry name" value="P-loop containing nucleotide triphosphate hydrolases"/>
    <property type="match status" value="1"/>
</dbReference>
<dbReference type="PRINTS" id="PR01415">
    <property type="entry name" value="ANKYRIN"/>
</dbReference>
<feature type="repeat" description="ANK" evidence="3">
    <location>
        <begin position="1288"/>
        <end position="1320"/>
    </location>
</feature>
<evidence type="ECO:0000256" key="3">
    <source>
        <dbReference type="PROSITE-ProRule" id="PRU00023"/>
    </source>
</evidence>
<reference evidence="5 6" key="1">
    <citation type="submission" date="2016-03" db="EMBL/GenBank/DDBJ databases">
        <authorList>
            <person name="Ploux O."/>
        </authorList>
    </citation>
    <scope>NUCLEOTIDE SEQUENCE [LARGE SCALE GENOMIC DNA]</scope>
    <source>
        <strain evidence="5 6">UAMH 11012</strain>
    </source>
</reference>
<gene>
    <name evidence="5" type="ORF">PAC_05058</name>
</gene>
<keyword evidence="2 3" id="KW-0040">ANK repeat</keyword>
<dbReference type="Pfam" id="PF24883">
    <property type="entry name" value="NPHP3_N"/>
    <property type="match status" value="1"/>
</dbReference>
<feature type="repeat" description="ANK" evidence="3">
    <location>
        <begin position="813"/>
        <end position="848"/>
    </location>
</feature>
<protein>
    <recommendedName>
        <fullName evidence="4">NACHT domain-containing protein</fullName>
    </recommendedName>
</protein>
<dbReference type="PROSITE" id="PS50837">
    <property type="entry name" value="NACHT"/>
    <property type="match status" value="1"/>
</dbReference>
<sequence length="2158" mass="239365">MSFSASTSEDFEMIDYQEANLGPEDLAKLQGWLQPTDYTADSSEFHRHLSSQAPGTGLWICDTSRFQQWHQSDFHGSLWVKGVPGAGKSVIAASIVEHLKTTEDVPVLFFFFRYIIAANRRPRHLVQDFLAQLLPRCPRLQATLQPLLGSELDHLSDDRLWEFLLLGLASIEKAYVVVDAMDEMELASNDGFLQRLNALATFRPKSVKLFMTSRPKQYLQSALRDASIVHISLEDDLVGKDIALFVAHRLKDVLSGDENRLLLASLESTICERSRGLFLYARLLVDQIIPKLKATGQLDVQKLAQNLPIGLEDMYNSMLYQNTQNQKIETAVQTFLLEFVTHSSRALRLNELANVLASVVPTEKLPGTPKNVARTACAPLLEILEDETVQVIHHSFTEFLLDNEREGIASDGSTPQFPVLDPAQAHRKIAMTSLKYLQSSVLRHPDAEEAEKARLCDCDSDFDCRCRRDAGGTYKEKKDPYNYQEWRLRYPFLEYAVTNWAFHCHRYDEGDEEFLQAVSSFLNPESPDFKQWLRLEWTKREVPGVAQTPAPLHVAAFAGMTKYAARLLREGQVVDPLDADEFTPLHWATRRGHTEMVALLLQHGADANAYNCRGVVPLHEAAKRNKADIVKLLLEAGVDPITPKTKENHAGRLLGGERSTKGETAVEYACKQGHLDTILVMLPYLKPESLQEVLGRACRHGEFEIAKAVLSNSDVSPNARFEGGTPLYVATLARSISCVELLLAKGANPLEQCDYAPNHRIHGGGRFGREGPIKAPLHILYSSAREEAHFITCHQILKLLLKAGADINAKDGNGNTPLMLQFADRTNAHMTAIKSFLEAGADVSVTNSNGDSVLPRALVERKDLDIIKLLLEHGANVLDRGSKADTTLHQILAHPHGNAGHNDVNEILALLLEKGARPDLKNDYGRTALDEAIMTRTVDLETFRILLEKCDEKTKKRCIWLLGSRKDVKETKQFIELLLANGASLEDRDSNGRTPILKDLRETNAVKALRQMGANIHAVDNHGRGMLHCFIQIFGGHYNLATFNKYVDFGLDPLVVDNDGDTLLHVAARNFQGKKGDVEFVEHLLSLGISMNARNKKGETPLHDVISHGRINSSSNEKRVSLAVLFQRHKQKEKLDLNAQDHDGMAPIHLATLRSEFELSRLLSAGADPSLVTKDKRNILHLACRARKTNTVALIAEKVRLMLPSFSGSFFVIAGSRVDCAHVSGPTGPGFFLKCRHREQCRTMQAIGAPGKDLQDQASTSEASRDANPNVAGIIRECKGLINAQDVNGRTPLHDACISGRPESVFCLLKAGASIHITDGDEQTPLHACAFFPNEQNLWSVLSNRNLRHRDHTGSTIPNDRFRPDAMKGYEQRLRYSCNYSGPRSSEHGTCRVGGIVDMLLEAGADPLALDDSKRFPLDLAIANDCKEMVSKLAFTSEKITESWDIEKKNREKLPTLLAISTVSGTPSMQQLDEETRKEVLKKPERWIGILDYPSLCSWVGTHKDELANDPAATNKLLLEAARDGLTELMTALDSLATLNDDPSTILERYKKETEGKRCPPALDGYAPVLLSACHRTSYNLQMVQLLVEKCGVNVNAHALAAPDRYSMKKGDPGHVPGATALHVLATGKSFWQVLAIRYLVSKGADINALNEKGETPLHVASKGDVKTNVGVSEGFWTPDCAAVLLELGADPNILDSKGLSCLHKASSLPGIMRSLLAKGADLNLGKLSPLFTSIQSQNLKALEILLDAGADPNSIDQNNGFQVHYLVKGQTRTALFCASFSNLFNQQAVNNAPLVKHLIQRGADPYARLTETETLIHYVFEHGEQEIIFAFLECAELIDWEKRDQLGRTVLLAAANWTGTLQGYRHQHWVDKIKAPIIRLLDLSVDPLVTDDSGRHVMHHLCANEDMEEDAILQFLEFPAAKDLLLKKDKKGYSSLHEALKVLRPRTIEKLLSMGANLQSPDPENKTALHHVAKQCLEITERQRASHLRREHPPEWHTGLYILWKKFLADGGDIDCKDKGGNTPLFIFLSTSQGSKGAHHLETLDKFFDHKAKCGEGEDQDEELEWKADIFVRNNEGETALHVVARSGLALPEIEKDLFAELVKRGLDPLAEDAQGRSALDVAAACGKGPILEMFERGGRKESGVKKDGAVGVNNWC</sequence>
<organism evidence="5 6">
    <name type="scientific">Phialocephala subalpina</name>
    <dbReference type="NCBI Taxonomy" id="576137"/>
    <lineage>
        <taxon>Eukaryota</taxon>
        <taxon>Fungi</taxon>
        <taxon>Dikarya</taxon>
        <taxon>Ascomycota</taxon>
        <taxon>Pezizomycotina</taxon>
        <taxon>Leotiomycetes</taxon>
        <taxon>Helotiales</taxon>
        <taxon>Mollisiaceae</taxon>
        <taxon>Phialocephala</taxon>
        <taxon>Phialocephala fortinii species complex</taxon>
    </lineage>
</organism>
<feature type="repeat" description="ANK" evidence="3">
    <location>
        <begin position="580"/>
        <end position="612"/>
    </location>
</feature>
<dbReference type="Pfam" id="PF12796">
    <property type="entry name" value="Ank_2"/>
    <property type="match status" value="4"/>
</dbReference>
<proteinExistence type="predicted"/>
<feature type="repeat" description="ANK" evidence="3">
    <location>
        <begin position="722"/>
        <end position="748"/>
    </location>
</feature>
<accession>A0A1L7WQY8</accession>
<dbReference type="EMBL" id="FJOG01000006">
    <property type="protein sequence ID" value="CZR55172.1"/>
    <property type="molecule type" value="Genomic_DNA"/>
</dbReference>
<feature type="repeat" description="ANK" evidence="3">
    <location>
        <begin position="772"/>
        <end position="812"/>
    </location>
</feature>
<feature type="repeat" description="ANK" evidence="3">
    <location>
        <begin position="613"/>
        <end position="639"/>
    </location>
</feature>
<dbReference type="PANTHER" id="PTHR24123:SF33">
    <property type="entry name" value="PROTEIN HOS4"/>
    <property type="match status" value="1"/>
</dbReference>
<feature type="repeat" description="ANK" evidence="3">
    <location>
        <begin position="1653"/>
        <end position="1697"/>
    </location>
</feature>
<feature type="repeat" description="ANK" evidence="3">
    <location>
        <begin position="1932"/>
        <end position="1964"/>
    </location>
</feature>